<evidence type="ECO:0000256" key="1">
    <source>
        <dbReference type="SAM" id="MobiDB-lite"/>
    </source>
</evidence>
<keyword evidence="3" id="KW-1185">Reference proteome</keyword>
<accession>A0A6H5I123</accession>
<feature type="region of interest" description="Disordered" evidence="1">
    <location>
        <begin position="1"/>
        <end position="51"/>
    </location>
</feature>
<dbReference type="EMBL" id="CADCXV010000571">
    <property type="protein sequence ID" value="CAB0030918.1"/>
    <property type="molecule type" value="Genomic_DNA"/>
</dbReference>
<sequence>MRKLEKISGSAPDHSGWQPTLRNGTKTLPTRLSADQAKSSHELGPSGTCLDHPTAFIREQRRSSRPWCEKTGSQHWDNHCCKENRADGIEARDENHGADPTPIKKSYFPLADAQPTTAPVELSVMPDLSKSIPVIPSG</sequence>
<dbReference type="AlphaFoldDB" id="A0A6H5I123"/>
<dbReference type="Proteomes" id="UP000479190">
    <property type="component" value="Unassembled WGS sequence"/>
</dbReference>
<proteinExistence type="predicted"/>
<gene>
    <name evidence="2" type="ORF">TBRA_LOCUS2903</name>
</gene>
<evidence type="ECO:0000313" key="2">
    <source>
        <dbReference type="EMBL" id="CAB0030918.1"/>
    </source>
</evidence>
<evidence type="ECO:0000313" key="3">
    <source>
        <dbReference type="Proteomes" id="UP000479190"/>
    </source>
</evidence>
<feature type="compositionally biased region" description="Polar residues" evidence="1">
    <location>
        <begin position="17"/>
        <end position="30"/>
    </location>
</feature>
<reference evidence="2 3" key="1">
    <citation type="submission" date="2020-02" db="EMBL/GenBank/DDBJ databases">
        <authorList>
            <person name="Ferguson B K."/>
        </authorList>
    </citation>
    <scope>NUCLEOTIDE SEQUENCE [LARGE SCALE GENOMIC DNA]</scope>
</reference>
<protein>
    <submittedName>
        <fullName evidence="2">Uncharacterized protein</fullName>
    </submittedName>
</protein>
<organism evidence="2 3">
    <name type="scientific">Trichogramma brassicae</name>
    <dbReference type="NCBI Taxonomy" id="86971"/>
    <lineage>
        <taxon>Eukaryota</taxon>
        <taxon>Metazoa</taxon>
        <taxon>Ecdysozoa</taxon>
        <taxon>Arthropoda</taxon>
        <taxon>Hexapoda</taxon>
        <taxon>Insecta</taxon>
        <taxon>Pterygota</taxon>
        <taxon>Neoptera</taxon>
        <taxon>Endopterygota</taxon>
        <taxon>Hymenoptera</taxon>
        <taxon>Apocrita</taxon>
        <taxon>Proctotrupomorpha</taxon>
        <taxon>Chalcidoidea</taxon>
        <taxon>Trichogrammatidae</taxon>
        <taxon>Trichogramma</taxon>
    </lineage>
</organism>
<name>A0A6H5I123_9HYME</name>